<organism evidence="1 2">
    <name type="scientific">Ixodes persulcatus</name>
    <name type="common">Taiga tick</name>
    <dbReference type="NCBI Taxonomy" id="34615"/>
    <lineage>
        <taxon>Eukaryota</taxon>
        <taxon>Metazoa</taxon>
        <taxon>Ecdysozoa</taxon>
        <taxon>Arthropoda</taxon>
        <taxon>Chelicerata</taxon>
        <taxon>Arachnida</taxon>
        <taxon>Acari</taxon>
        <taxon>Parasitiformes</taxon>
        <taxon>Ixodida</taxon>
        <taxon>Ixodoidea</taxon>
        <taxon>Ixodidae</taxon>
        <taxon>Ixodinae</taxon>
        <taxon>Ixodes</taxon>
    </lineage>
</organism>
<keyword evidence="2" id="KW-1185">Reference proteome</keyword>
<accession>A0AC60Q7N1</accession>
<evidence type="ECO:0000313" key="2">
    <source>
        <dbReference type="Proteomes" id="UP000805193"/>
    </source>
</evidence>
<protein>
    <submittedName>
        <fullName evidence="1">Uncharacterized protein</fullName>
    </submittedName>
</protein>
<name>A0AC60Q7N1_IXOPE</name>
<comment type="caution">
    <text evidence="1">The sequence shown here is derived from an EMBL/GenBank/DDBJ whole genome shotgun (WGS) entry which is preliminary data.</text>
</comment>
<evidence type="ECO:0000313" key="1">
    <source>
        <dbReference type="EMBL" id="KAG0429149.1"/>
    </source>
</evidence>
<dbReference type="Proteomes" id="UP000805193">
    <property type="component" value="Unassembled WGS sequence"/>
</dbReference>
<sequence>MGQPRALSGAEDWLRKERRRTQQCEWNQRCRGRRRANATDDDRATEAKRKREARRRLHSTPAEQFPGATAMFRREFVDYPFGVTCAVCDRLWVAGDVLHRAARVPHLFVIAGSFLTLSGIPESMAQERPLHGDQSDAANRIPWPVYTHSGPSQFQAFPQPQPRFPQSILPPSFIKVINAVGSPDWETTTTTSSGAASSTTLTTTPSTTTTSTTTTTQPPPVTSVALSSVEVRAPEVDPLSPSAWKAVQDQPQVPKRRRFQQIKRRRKPRPKEEDIKHFGENRNLGTQPPGTTAYPRTSRTTRRQPSTALIRGYRSKAPQVAPPTTTKRPFPRFPNGLKKFSPTPRWPTLTTSTTTTTTSTTSTRKPFIFGERRVPSWYGQTTPTTPRPPPTTIVPKLHRFGPNSNLRYKNDDLIKGPLARLRPPLRRSAIVRDAVPQTIEKDELELSQSIQTPNGRRRVTYTAPPRRYQAKNQHGQEQFPPHLMVNRTERGGQQGRSEPSDEVGEVVRFVAIPHFVGGTIPSRRADFREGGRAPLRRMYRPPFSMPGRRRFPFPGPVAVYPQSLASLEDSSQDEEAPIRIPVPRPAGPYPLLPPPPGLPIRVLRQPYSSNAGGPPTNVVQEQQQQQQQHPVRTNSVPPAFPRPLGSLGNANLHGRMNSKPEEPRCDRFSEDICLDDFEYPS</sequence>
<proteinExistence type="predicted"/>
<dbReference type="EMBL" id="JABSTQ010009440">
    <property type="protein sequence ID" value="KAG0429149.1"/>
    <property type="molecule type" value="Genomic_DNA"/>
</dbReference>
<gene>
    <name evidence="1" type="ORF">HPB47_023920</name>
</gene>
<reference evidence="1 2" key="1">
    <citation type="journal article" date="2020" name="Cell">
        <title>Large-Scale Comparative Analyses of Tick Genomes Elucidate Their Genetic Diversity and Vector Capacities.</title>
        <authorList>
            <consortium name="Tick Genome and Microbiome Consortium (TIGMIC)"/>
            <person name="Jia N."/>
            <person name="Wang J."/>
            <person name="Shi W."/>
            <person name="Du L."/>
            <person name="Sun Y."/>
            <person name="Zhan W."/>
            <person name="Jiang J.F."/>
            <person name="Wang Q."/>
            <person name="Zhang B."/>
            <person name="Ji P."/>
            <person name="Bell-Sakyi L."/>
            <person name="Cui X.M."/>
            <person name="Yuan T.T."/>
            <person name="Jiang B.G."/>
            <person name="Yang W.F."/>
            <person name="Lam T.T."/>
            <person name="Chang Q.C."/>
            <person name="Ding S.J."/>
            <person name="Wang X.J."/>
            <person name="Zhu J.G."/>
            <person name="Ruan X.D."/>
            <person name="Zhao L."/>
            <person name="Wei J.T."/>
            <person name="Ye R.Z."/>
            <person name="Que T.C."/>
            <person name="Du C.H."/>
            <person name="Zhou Y.H."/>
            <person name="Cheng J.X."/>
            <person name="Dai P.F."/>
            <person name="Guo W.B."/>
            <person name="Han X.H."/>
            <person name="Huang E.J."/>
            <person name="Li L.F."/>
            <person name="Wei W."/>
            <person name="Gao Y.C."/>
            <person name="Liu J.Z."/>
            <person name="Shao H.Z."/>
            <person name="Wang X."/>
            <person name="Wang C.C."/>
            <person name="Yang T.C."/>
            <person name="Huo Q.B."/>
            <person name="Li W."/>
            <person name="Chen H.Y."/>
            <person name="Chen S.E."/>
            <person name="Zhou L.G."/>
            <person name="Ni X.B."/>
            <person name="Tian J.H."/>
            <person name="Sheng Y."/>
            <person name="Liu T."/>
            <person name="Pan Y.S."/>
            <person name="Xia L.Y."/>
            <person name="Li J."/>
            <person name="Zhao F."/>
            <person name="Cao W.C."/>
        </authorList>
    </citation>
    <scope>NUCLEOTIDE SEQUENCE [LARGE SCALE GENOMIC DNA]</scope>
    <source>
        <strain evidence="1">Iper-2018</strain>
    </source>
</reference>